<evidence type="ECO:0000313" key="1">
    <source>
        <dbReference type="EMBL" id="CAG8724267.1"/>
    </source>
</evidence>
<name>A0A9N9I6X6_9GLOM</name>
<dbReference type="AlphaFoldDB" id="A0A9N9I6X6"/>
<dbReference type="Proteomes" id="UP000789570">
    <property type="component" value="Unassembled WGS sequence"/>
</dbReference>
<protein>
    <submittedName>
        <fullName evidence="1">11701_t:CDS:1</fullName>
    </submittedName>
</protein>
<keyword evidence="2" id="KW-1185">Reference proteome</keyword>
<organism evidence="1 2">
    <name type="scientific">Funneliformis caledonium</name>
    <dbReference type="NCBI Taxonomy" id="1117310"/>
    <lineage>
        <taxon>Eukaryota</taxon>
        <taxon>Fungi</taxon>
        <taxon>Fungi incertae sedis</taxon>
        <taxon>Mucoromycota</taxon>
        <taxon>Glomeromycotina</taxon>
        <taxon>Glomeromycetes</taxon>
        <taxon>Glomerales</taxon>
        <taxon>Glomeraceae</taxon>
        <taxon>Funneliformis</taxon>
    </lineage>
</organism>
<sequence length="118" mass="13138">GLYEDLEKFADIIEQLGRAFWEQSEKPSLKNFLNFHLLEGDFEQEKMEHSQYKGYTATVYSAGRVLVVGKVACLLVSSIVNSILVSVLTNYPAGRVLAVGKVACSHRKGPGPKFETWS</sequence>
<comment type="caution">
    <text evidence="1">The sequence shown here is derived from an EMBL/GenBank/DDBJ whole genome shotgun (WGS) entry which is preliminary data.</text>
</comment>
<reference evidence="1" key="1">
    <citation type="submission" date="2021-06" db="EMBL/GenBank/DDBJ databases">
        <authorList>
            <person name="Kallberg Y."/>
            <person name="Tangrot J."/>
            <person name="Rosling A."/>
        </authorList>
    </citation>
    <scope>NUCLEOTIDE SEQUENCE</scope>
    <source>
        <strain evidence="1">UK204</strain>
    </source>
</reference>
<feature type="non-terminal residue" evidence="1">
    <location>
        <position position="118"/>
    </location>
</feature>
<gene>
    <name evidence="1" type="ORF">FCALED_LOCUS14566</name>
</gene>
<proteinExistence type="predicted"/>
<evidence type="ECO:0000313" key="2">
    <source>
        <dbReference type="Proteomes" id="UP000789570"/>
    </source>
</evidence>
<accession>A0A9N9I6X6</accession>
<dbReference type="OrthoDB" id="2446996at2759"/>
<dbReference type="EMBL" id="CAJVPQ010010820">
    <property type="protein sequence ID" value="CAG8724267.1"/>
    <property type="molecule type" value="Genomic_DNA"/>
</dbReference>